<feature type="region of interest" description="Disordered" evidence="14">
    <location>
        <begin position="960"/>
        <end position="988"/>
    </location>
</feature>
<feature type="compositionally biased region" description="Basic and acidic residues" evidence="14">
    <location>
        <begin position="512"/>
        <end position="535"/>
    </location>
</feature>
<dbReference type="FunFam" id="3.30.1550.10:FF:000004">
    <property type="entry name" value="Mitochondrial 54S ribosomal protein YmL19"/>
    <property type="match status" value="1"/>
</dbReference>
<dbReference type="SMART" id="SM00649">
    <property type="entry name" value="RL11"/>
    <property type="match status" value="1"/>
</dbReference>
<feature type="compositionally biased region" description="Polar residues" evidence="14">
    <location>
        <begin position="355"/>
        <end position="371"/>
    </location>
</feature>
<sequence>MARKLATRDQIVKLIVGAGKASPSPPVGPALGSKGVKSMDFCKEFNARTAHINPGVPIPARVTIRPDRTFSFELRTPTTAYLLLQAAGVKEIKNKIRGASKPGHESVGSVTLKHVYEIAKIKQSEPRLSGLSPLLLVGLNRLLLGLCVDITWSSAGNCFLSCLGTSSVVELQSSYRIQLVSMFYPGEDVSGKKNKAPANNISEAQDPPSGVQETEPVHSIRQMIHPPRPSTPQAVRFASGVQEKEPVHSSIHQMIHPPRQKVKSAEELTPEAKEEIRNLAITLQKSKLQESRMSNYAFEPMSLPPSRATSREPSPRGSPRHSLMPSARPSPSVSSIHSPPLTPHDSCSREPSTDVIVTSKQEAKSTAITPQTSPPQQPHGRSMSESISPTATASRPPSADQPSTRPTSVSEECLPDAPKRVPRFAVGPSGESSPGDRSPIPTSPSESSNRQAPVQSLTQPADQSRRHGQQKVPGQIDQRYQISRDSKRSSVTPAQALQNAHLLPRSGSSNEGKQEKKSSIFGGKKDGLTHVHDDSSGGLGEKKHHGSMSELKRFFRLGHKHKRGESPGPASRKPSTRSDSKMHPHQVPPSNVPFADDHGLEAKYGKFGKVLGSGAGGSVRLLKRSSDGVTFAVKQFRERHSWESEKDYSKKVTAEFCIGSTLHHGNIIETMDIIQEKDRWYEVMEYAPYDLFAIVMTGKMSREEVACSFLQIVNGVSYLHSMGLAHRDLKLDNVVVNEYGIMKLIDFGSATVFRYPFENDIVLASGIVGSDPYLAPEVYEEKKYDPTATDIWSLAIIFCCMTLRRFPWKQPRVIDNSYKLFVAPPTPGTPVPDSEPRRVSENRSKDRLVLEDAKDSGRLTEPSPSQNEDAKDKSGHHHRHSHSEANQANGASDGSAKTSTAPDASGKGEVVKGPWRLLRLLPRESRHIIGRMLKVDPKERATMDEILSDDCVLETPVCSQEEQGEVRRAPGHEHTLEAGNAPQPPDDK</sequence>
<dbReference type="CDD" id="cd00349">
    <property type="entry name" value="Ribosomal_L11"/>
    <property type="match status" value="1"/>
</dbReference>
<dbReference type="SUPFAM" id="SSF54747">
    <property type="entry name" value="Ribosomal L11/L12e N-terminal domain"/>
    <property type="match status" value="1"/>
</dbReference>
<protein>
    <recommendedName>
        <fullName evidence="2">non-specific serine/threonine protein kinase</fullName>
        <ecNumber evidence="2">2.7.11.1</ecNumber>
    </recommendedName>
</protein>
<dbReference type="Pfam" id="PF00069">
    <property type="entry name" value="Pkinase"/>
    <property type="match status" value="1"/>
</dbReference>
<dbReference type="InterPro" id="IPR020783">
    <property type="entry name" value="Ribosomal_uL11_C"/>
</dbReference>
<name>A0A8H7E8B1_9EURO</name>
<dbReference type="HAMAP" id="MF_00736">
    <property type="entry name" value="Ribosomal_uL11"/>
    <property type="match status" value="1"/>
</dbReference>
<dbReference type="Proteomes" id="UP000606974">
    <property type="component" value="Unassembled WGS sequence"/>
</dbReference>
<dbReference type="Gene3D" id="3.30.1550.10">
    <property type="entry name" value="Ribosomal protein L11/L12, N-terminal domain"/>
    <property type="match status" value="1"/>
</dbReference>
<evidence type="ECO:0000256" key="7">
    <source>
        <dbReference type="ARBA" id="ARBA00022840"/>
    </source>
</evidence>
<dbReference type="FunFam" id="1.10.510.10:FF:000595">
    <property type="entry name" value="Protein kinase, putative (AFU_orthologue AFUA_5G11840)"/>
    <property type="match status" value="1"/>
</dbReference>
<dbReference type="Pfam" id="PF03946">
    <property type="entry name" value="Ribosomal_L11_N"/>
    <property type="match status" value="1"/>
</dbReference>
<feature type="region of interest" description="Disordered" evidence="14">
    <location>
        <begin position="824"/>
        <end position="909"/>
    </location>
</feature>
<dbReference type="AlphaFoldDB" id="A0A8H7E8B1"/>
<dbReference type="InterPro" id="IPR017441">
    <property type="entry name" value="Protein_kinase_ATP_BS"/>
</dbReference>
<dbReference type="PROSITE" id="PS00107">
    <property type="entry name" value="PROTEIN_KINASE_ATP"/>
    <property type="match status" value="1"/>
</dbReference>
<feature type="region of interest" description="Disordered" evidence="14">
    <location>
        <begin position="191"/>
        <end position="213"/>
    </location>
</feature>
<accession>A0A8H7E8B1</accession>
<feature type="region of interest" description="Disordered" evidence="14">
    <location>
        <begin position="298"/>
        <end position="547"/>
    </location>
</feature>
<dbReference type="InterPro" id="IPR011009">
    <property type="entry name" value="Kinase-like_dom_sf"/>
</dbReference>
<feature type="binding site" evidence="12">
    <location>
        <position position="634"/>
    </location>
    <ligand>
        <name>ATP</name>
        <dbReference type="ChEBI" id="CHEBI:30616"/>
    </ligand>
</feature>
<comment type="caution">
    <text evidence="16">The sequence shown here is derived from an EMBL/GenBank/DDBJ whole genome shotgun (WGS) entry which is preliminary data.</text>
</comment>
<dbReference type="GO" id="GO:1990904">
    <property type="term" value="C:ribonucleoprotein complex"/>
    <property type="evidence" value="ECO:0007669"/>
    <property type="project" value="UniProtKB-KW"/>
</dbReference>
<dbReference type="InterPro" id="IPR036796">
    <property type="entry name" value="Ribosomal_uL11_N_sf"/>
</dbReference>
<evidence type="ECO:0000256" key="4">
    <source>
        <dbReference type="ARBA" id="ARBA00022679"/>
    </source>
</evidence>
<dbReference type="GO" id="GO:0005840">
    <property type="term" value="C:ribosome"/>
    <property type="evidence" value="ECO:0007669"/>
    <property type="project" value="UniProtKB-KW"/>
</dbReference>
<evidence type="ECO:0000256" key="5">
    <source>
        <dbReference type="ARBA" id="ARBA00022741"/>
    </source>
</evidence>
<dbReference type="PROSITE" id="PS00108">
    <property type="entry name" value="PROTEIN_KINASE_ST"/>
    <property type="match status" value="1"/>
</dbReference>
<evidence type="ECO:0000256" key="3">
    <source>
        <dbReference type="ARBA" id="ARBA00022527"/>
    </source>
</evidence>
<dbReference type="GO" id="GO:0004674">
    <property type="term" value="F:protein serine/threonine kinase activity"/>
    <property type="evidence" value="ECO:0007669"/>
    <property type="project" value="UniProtKB-KW"/>
</dbReference>
<keyword evidence="5 12" id="KW-0547">Nucleotide-binding</keyword>
<keyword evidence="4" id="KW-0808">Transferase</keyword>
<reference evidence="16" key="1">
    <citation type="submission" date="2020-02" db="EMBL/GenBank/DDBJ databases">
        <authorList>
            <person name="Palmer J.M."/>
        </authorList>
    </citation>
    <scope>NUCLEOTIDE SEQUENCE</scope>
    <source>
        <strain evidence="16">EPUS1.4</strain>
        <tissue evidence="16">Thallus</tissue>
    </source>
</reference>
<evidence type="ECO:0000256" key="14">
    <source>
        <dbReference type="SAM" id="MobiDB-lite"/>
    </source>
</evidence>
<feature type="region of interest" description="Disordered" evidence="14">
    <location>
        <begin position="559"/>
        <end position="593"/>
    </location>
</feature>
<dbReference type="Gene3D" id="1.10.510.10">
    <property type="entry name" value="Transferase(Phosphotransferase) domain 1"/>
    <property type="match status" value="1"/>
</dbReference>
<dbReference type="GO" id="GO:0005829">
    <property type="term" value="C:cytosol"/>
    <property type="evidence" value="ECO:0007669"/>
    <property type="project" value="TreeGrafter"/>
</dbReference>
<gene>
    <name evidence="16" type="ORF">GJ744_002317</name>
</gene>
<feature type="compositionally biased region" description="Polar residues" evidence="14">
    <location>
        <begin position="489"/>
        <end position="498"/>
    </location>
</feature>
<keyword evidence="3" id="KW-0723">Serine/threonine-protein kinase</keyword>
<feature type="compositionally biased region" description="Basic and acidic residues" evidence="14">
    <location>
        <begin position="834"/>
        <end position="858"/>
    </location>
</feature>
<dbReference type="InterPro" id="IPR008271">
    <property type="entry name" value="Ser/Thr_kinase_AS"/>
</dbReference>
<evidence type="ECO:0000256" key="9">
    <source>
        <dbReference type="ARBA" id="ARBA00023274"/>
    </source>
</evidence>
<evidence type="ECO:0000256" key="8">
    <source>
        <dbReference type="ARBA" id="ARBA00022980"/>
    </source>
</evidence>
<evidence type="ECO:0000256" key="1">
    <source>
        <dbReference type="ARBA" id="ARBA00010537"/>
    </source>
</evidence>
<dbReference type="PROSITE" id="PS50011">
    <property type="entry name" value="PROTEIN_KINASE_DOM"/>
    <property type="match status" value="1"/>
</dbReference>
<dbReference type="GO" id="GO:0005524">
    <property type="term" value="F:ATP binding"/>
    <property type="evidence" value="ECO:0007669"/>
    <property type="project" value="UniProtKB-UniRule"/>
</dbReference>
<evidence type="ECO:0000259" key="15">
    <source>
        <dbReference type="PROSITE" id="PS50011"/>
    </source>
</evidence>
<dbReference type="OrthoDB" id="6513151at2759"/>
<feature type="compositionally biased region" description="Low complexity" evidence="14">
    <location>
        <begin position="325"/>
        <end position="339"/>
    </location>
</feature>
<dbReference type="Gene3D" id="1.10.10.250">
    <property type="entry name" value="Ribosomal protein L11, C-terminal domain"/>
    <property type="match status" value="1"/>
</dbReference>
<dbReference type="EC" id="2.7.11.1" evidence="2"/>
<dbReference type="InterPro" id="IPR000911">
    <property type="entry name" value="Ribosomal_uL11"/>
</dbReference>
<dbReference type="SMART" id="SM00220">
    <property type="entry name" value="S_TKc"/>
    <property type="match status" value="1"/>
</dbReference>
<comment type="similarity">
    <text evidence="1 13">Belongs to the universal ribosomal protein uL11 family.</text>
</comment>
<feature type="compositionally biased region" description="Polar residues" evidence="14">
    <location>
        <begin position="443"/>
        <end position="462"/>
    </location>
</feature>
<keyword evidence="8 13" id="KW-0689">Ribosomal protein</keyword>
<comment type="catalytic activity">
    <reaction evidence="11">
        <text>L-seryl-[protein] + ATP = O-phospho-L-seryl-[protein] + ADP + H(+)</text>
        <dbReference type="Rhea" id="RHEA:17989"/>
        <dbReference type="Rhea" id="RHEA-COMP:9863"/>
        <dbReference type="Rhea" id="RHEA-COMP:11604"/>
        <dbReference type="ChEBI" id="CHEBI:15378"/>
        <dbReference type="ChEBI" id="CHEBI:29999"/>
        <dbReference type="ChEBI" id="CHEBI:30616"/>
        <dbReference type="ChEBI" id="CHEBI:83421"/>
        <dbReference type="ChEBI" id="CHEBI:456216"/>
        <dbReference type="EC" id="2.7.11.1"/>
    </reaction>
</comment>
<keyword evidence="7 12" id="KW-0067">ATP-binding</keyword>
<feature type="compositionally biased region" description="Polar residues" evidence="14">
    <location>
        <begin position="884"/>
        <end position="902"/>
    </location>
</feature>
<dbReference type="SUPFAM" id="SSF56112">
    <property type="entry name" value="Protein kinase-like (PK-like)"/>
    <property type="match status" value="1"/>
</dbReference>
<dbReference type="PANTHER" id="PTHR24343:SF137">
    <property type="entry name" value="SERINE_THREONINE-PROTEIN KINASE HRK1"/>
    <property type="match status" value="1"/>
</dbReference>
<evidence type="ECO:0000256" key="13">
    <source>
        <dbReference type="RuleBase" id="RU003978"/>
    </source>
</evidence>
<dbReference type="Pfam" id="PF00298">
    <property type="entry name" value="Ribosomal_L11"/>
    <property type="match status" value="1"/>
</dbReference>
<feature type="compositionally biased region" description="Basic and acidic residues" evidence="14">
    <location>
        <begin position="964"/>
        <end position="976"/>
    </location>
</feature>
<feature type="domain" description="Protein kinase" evidence="15">
    <location>
        <begin position="605"/>
        <end position="953"/>
    </location>
</feature>
<dbReference type="GO" id="GO:0006412">
    <property type="term" value="P:translation"/>
    <property type="evidence" value="ECO:0007669"/>
    <property type="project" value="InterPro"/>
</dbReference>
<evidence type="ECO:0000256" key="2">
    <source>
        <dbReference type="ARBA" id="ARBA00012513"/>
    </source>
</evidence>
<evidence type="ECO:0000313" key="17">
    <source>
        <dbReference type="Proteomes" id="UP000606974"/>
    </source>
</evidence>
<evidence type="ECO:0000256" key="12">
    <source>
        <dbReference type="PROSITE-ProRule" id="PRU10141"/>
    </source>
</evidence>
<evidence type="ECO:0000256" key="6">
    <source>
        <dbReference type="ARBA" id="ARBA00022777"/>
    </source>
</evidence>
<dbReference type="GO" id="GO:0003735">
    <property type="term" value="F:structural constituent of ribosome"/>
    <property type="evidence" value="ECO:0007669"/>
    <property type="project" value="InterPro"/>
</dbReference>
<dbReference type="EMBL" id="JAACFV010000014">
    <property type="protein sequence ID" value="KAF7512155.1"/>
    <property type="molecule type" value="Genomic_DNA"/>
</dbReference>
<evidence type="ECO:0000256" key="10">
    <source>
        <dbReference type="ARBA" id="ARBA00047899"/>
    </source>
</evidence>
<keyword evidence="17" id="KW-1185">Reference proteome</keyword>
<dbReference type="InterPro" id="IPR000719">
    <property type="entry name" value="Prot_kinase_dom"/>
</dbReference>
<evidence type="ECO:0000313" key="16">
    <source>
        <dbReference type="EMBL" id="KAF7512155.1"/>
    </source>
</evidence>
<dbReference type="SUPFAM" id="SSF46906">
    <property type="entry name" value="Ribosomal protein L11, C-terminal domain"/>
    <property type="match status" value="1"/>
</dbReference>
<keyword evidence="6" id="KW-0418">Kinase</keyword>
<dbReference type="InterPro" id="IPR020784">
    <property type="entry name" value="Ribosomal_uL11_N"/>
</dbReference>
<proteinExistence type="inferred from homology"/>
<dbReference type="PANTHER" id="PTHR24343">
    <property type="entry name" value="SERINE/THREONINE KINASE"/>
    <property type="match status" value="1"/>
</dbReference>
<feature type="compositionally biased region" description="Polar residues" evidence="14">
    <location>
        <begin position="383"/>
        <end position="410"/>
    </location>
</feature>
<dbReference type="Gene3D" id="3.30.200.20">
    <property type="entry name" value="Phosphorylase Kinase, domain 1"/>
    <property type="match status" value="1"/>
</dbReference>
<dbReference type="InterPro" id="IPR036769">
    <property type="entry name" value="Ribosomal_uL11_C_sf"/>
</dbReference>
<organism evidence="16 17">
    <name type="scientific">Endocarpon pusillum</name>
    <dbReference type="NCBI Taxonomy" id="364733"/>
    <lineage>
        <taxon>Eukaryota</taxon>
        <taxon>Fungi</taxon>
        <taxon>Dikarya</taxon>
        <taxon>Ascomycota</taxon>
        <taxon>Pezizomycotina</taxon>
        <taxon>Eurotiomycetes</taxon>
        <taxon>Chaetothyriomycetidae</taxon>
        <taxon>Verrucariales</taxon>
        <taxon>Verrucariaceae</taxon>
        <taxon>Endocarpon</taxon>
    </lineage>
</organism>
<evidence type="ECO:0000256" key="11">
    <source>
        <dbReference type="ARBA" id="ARBA00048679"/>
    </source>
</evidence>
<keyword evidence="9 13" id="KW-0687">Ribonucleoprotein</keyword>
<comment type="catalytic activity">
    <reaction evidence="10">
        <text>L-threonyl-[protein] + ATP = O-phospho-L-threonyl-[protein] + ADP + H(+)</text>
        <dbReference type="Rhea" id="RHEA:46608"/>
        <dbReference type="Rhea" id="RHEA-COMP:11060"/>
        <dbReference type="Rhea" id="RHEA-COMP:11605"/>
        <dbReference type="ChEBI" id="CHEBI:15378"/>
        <dbReference type="ChEBI" id="CHEBI:30013"/>
        <dbReference type="ChEBI" id="CHEBI:30616"/>
        <dbReference type="ChEBI" id="CHEBI:61977"/>
        <dbReference type="ChEBI" id="CHEBI:456216"/>
        <dbReference type="EC" id="2.7.11.1"/>
    </reaction>
</comment>
<feature type="region of interest" description="Disordered" evidence="14">
    <location>
        <begin position="249"/>
        <end position="270"/>
    </location>
</feature>